<dbReference type="OrthoDB" id="2804412at2759"/>
<reference evidence="1 2" key="1">
    <citation type="submission" date="2021-08" db="EMBL/GenBank/DDBJ databases">
        <title>Draft Genome Sequence of Phanerochaete sordida strain YK-624.</title>
        <authorList>
            <person name="Mori T."/>
            <person name="Dohra H."/>
            <person name="Suzuki T."/>
            <person name="Kawagishi H."/>
            <person name="Hirai H."/>
        </authorList>
    </citation>
    <scope>NUCLEOTIDE SEQUENCE [LARGE SCALE GENOMIC DNA]</scope>
    <source>
        <strain evidence="1 2">YK-624</strain>
    </source>
</reference>
<name>A0A9P3GHD9_9APHY</name>
<dbReference type="AlphaFoldDB" id="A0A9P3GHD9"/>
<proteinExistence type="predicted"/>
<dbReference type="EMBL" id="BPQB01000034">
    <property type="protein sequence ID" value="GJE93649.1"/>
    <property type="molecule type" value="Genomic_DNA"/>
</dbReference>
<evidence type="ECO:0000313" key="2">
    <source>
        <dbReference type="Proteomes" id="UP000703269"/>
    </source>
</evidence>
<keyword evidence="2" id="KW-1185">Reference proteome</keyword>
<accession>A0A9P3GHD9</accession>
<comment type="caution">
    <text evidence="1">The sequence shown here is derived from an EMBL/GenBank/DDBJ whole genome shotgun (WGS) entry which is preliminary data.</text>
</comment>
<protein>
    <submittedName>
        <fullName evidence="1">Uncharacterized protein</fullName>
    </submittedName>
</protein>
<gene>
    <name evidence="1" type="ORF">PsYK624_098090</name>
</gene>
<evidence type="ECO:0000313" key="1">
    <source>
        <dbReference type="EMBL" id="GJE93649.1"/>
    </source>
</evidence>
<organism evidence="1 2">
    <name type="scientific">Phanerochaete sordida</name>
    <dbReference type="NCBI Taxonomy" id="48140"/>
    <lineage>
        <taxon>Eukaryota</taxon>
        <taxon>Fungi</taxon>
        <taxon>Dikarya</taxon>
        <taxon>Basidiomycota</taxon>
        <taxon>Agaricomycotina</taxon>
        <taxon>Agaricomycetes</taxon>
        <taxon>Polyporales</taxon>
        <taxon>Phanerochaetaceae</taxon>
        <taxon>Phanerochaete</taxon>
    </lineage>
</organism>
<sequence length="231" mass="25445">MSSTAAAVYASELVKLRYGLPLWRPEPTKFGEVEIGDVGFVLDGALYRLFNAMRPATDPLNSRGVPEGFIQFLVDEKEFLHVDDSYLPPGPVCTSSTKFSNVQAGLQASTGVAGAGVSYSFSCNATRGAIAVLGDSGRQERYIHSQDLRAYVQTYHRTWLDFARTKRYDVDKFDMVFVYGWVKTSKWALATYTSQDTDHQLSFAATANGALVQRVTQGAIPTGHAEINAYF</sequence>
<dbReference type="Proteomes" id="UP000703269">
    <property type="component" value="Unassembled WGS sequence"/>
</dbReference>